<dbReference type="PANTHER" id="PTHR16213:SF78">
    <property type="entry name" value="SELENOPROTEIN N"/>
    <property type="match status" value="1"/>
</dbReference>
<evidence type="ECO:0000313" key="1">
    <source>
        <dbReference type="EMBL" id="CAH1779589.1"/>
    </source>
</evidence>
<reference evidence="1" key="1">
    <citation type="submission" date="2022-03" db="EMBL/GenBank/DDBJ databases">
        <authorList>
            <person name="Martin C."/>
        </authorList>
    </citation>
    <scope>NUCLEOTIDE SEQUENCE</scope>
</reference>
<comment type="caution">
    <text evidence="1">The sequence shown here is derived from an EMBL/GenBank/DDBJ whole genome shotgun (WGS) entry which is preliminary data.</text>
</comment>
<dbReference type="GO" id="GO:0005789">
    <property type="term" value="C:endoplasmic reticulum membrane"/>
    <property type="evidence" value="ECO:0007669"/>
    <property type="project" value="TreeGrafter"/>
</dbReference>
<proteinExistence type="predicted"/>
<name>A0A8J1TVE3_OWEFU</name>
<dbReference type="PANTHER" id="PTHR16213">
    <property type="entry name" value="SELENOPROTEIN N"/>
    <property type="match status" value="1"/>
</dbReference>
<accession>A0A8J1TVE3</accession>
<organism evidence="1 2">
    <name type="scientific">Owenia fusiformis</name>
    <name type="common">Polychaete worm</name>
    <dbReference type="NCBI Taxonomy" id="6347"/>
    <lineage>
        <taxon>Eukaryota</taxon>
        <taxon>Metazoa</taxon>
        <taxon>Spiralia</taxon>
        <taxon>Lophotrochozoa</taxon>
        <taxon>Annelida</taxon>
        <taxon>Polychaeta</taxon>
        <taxon>Sedentaria</taxon>
        <taxon>Canalipalpata</taxon>
        <taxon>Sabellida</taxon>
        <taxon>Oweniida</taxon>
        <taxon>Oweniidae</taxon>
        <taxon>Owenia</taxon>
    </lineage>
</organism>
<dbReference type="Proteomes" id="UP000749559">
    <property type="component" value="Unassembled WGS sequence"/>
</dbReference>
<keyword evidence="2" id="KW-1185">Reference proteome</keyword>
<evidence type="ECO:0000313" key="2">
    <source>
        <dbReference type="Proteomes" id="UP000749559"/>
    </source>
</evidence>
<dbReference type="AlphaFoldDB" id="A0A8J1TVE3"/>
<dbReference type="GO" id="GO:0055074">
    <property type="term" value="P:calcium ion homeostasis"/>
    <property type="evidence" value="ECO:0007669"/>
    <property type="project" value="TreeGrafter"/>
</dbReference>
<dbReference type="EMBL" id="CAIIXF020000003">
    <property type="protein sequence ID" value="CAH1779589.1"/>
    <property type="molecule type" value="Genomic_DNA"/>
</dbReference>
<gene>
    <name evidence="1" type="ORF">OFUS_LOCUS6389</name>
</gene>
<dbReference type="OrthoDB" id="10062435at2759"/>
<sequence length="332" mass="37604">MAATKDPPDPKLNPPKAKTQSNSFTYLLFFITGIIASILVLKYGDISTAATVKDRSELKEILGEEGSIVFNAIDQDGDFTLTPAEFVNIVERLTGKLPPGPRIRRVDLENTDEAVVELRATFEPMSLETLRSASDEYKPSFWTDSKTLSGIRKWETVSQETKLFTTAEMSAFLPDSKNPQVGKPWRLYEGYTKNMFEPLSHERYLPPKIVDANEAFLNELLLMFHPRPFTQMRFDPNGGVAVVRAESEKWLDIWFRFHAEFQLNEAPALPFWFTPAQFTGNIVISKDGSSVKHFHLYVPSDRKLNIGKYTFTQLQRSIGRGGSKNQEAGLEL</sequence>
<protein>
    <submittedName>
        <fullName evidence="1">Uncharacterized protein</fullName>
    </submittedName>
</protein>